<dbReference type="EMBL" id="BAABHQ010000001">
    <property type="protein sequence ID" value="GAA4859631.1"/>
    <property type="molecule type" value="Genomic_DNA"/>
</dbReference>
<sequence>MLPASVRLRPWALRALVLTPVFGVAQAAFVALRSWSPDMLRLWSVLLLLVVAAIVIAWVGAEIVLDRRPPEWTWFFAALATAPSAGLLSWILLALFVDDTGVADLQSALVGRASFTALLILAAVFVGSRLGWLSMRRHGEGADDPMLDADDDAVAAQAALDRADVMPDPRAPSAARAAARVGVVPTTARPAEPAVAGVRTPRRRSPERVPAGVEVAGSGAGGPGVGGPGVAGPEVAGPEIAERERMPEAPRLAGQRRVSTVRPAGGDVSSPFGPDPAGHGSTGLGSAGRSADVPESMEPPVVAVLPAFPRPGGPLDPTGSQPAVDASDLDDRGHRGGGEPAEPAETERGPRRKFGLRRPKS</sequence>
<feature type="compositionally biased region" description="Basic residues" evidence="1">
    <location>
        <begin position="350"/>
        <end position="361"/>
    </location>
</feature>
<evidence type="ECO:0000256" key="1">
    <source>
        <dbReference type="SAM" id="MobiDB-lite"/>
    </source>
</evidence>
<feature type="transmembrane region" description="Helical" evidence="2">
    <location>
        <begin position="43"/>
        <end position="65"/>
    </location>
</feature>
<organism evidence="3 4">
    <name type="scientific">Actinomycetospora straminea</name>
    <dbReference type="NCBI Taxonomy" id="663607"/>
    <lineage>
        <taxon>Bacteria</taxon>
        <taxon>Bacillati</taxon>
        <taxon>Actinomycetota</taxon>
        <taxon>Actinomycetes</taxon>
        <taxon>Pseudonocardiales</taxon>
        <taxon>Pseudonocardiaceae</taxon>
        <taxon>Actinomycetospora</taxon>
    </lineage>
</organism>
<feature type="compositionally biased region" description="Gly residues" evidence="1">
    <location>
        <begin position="218"/>
        <end position="230"/>
    </location>
</feature>
<feature type="transmembrane region" description="Helical" evidence="2">
    <location>
        <begin position="72"/>
        <end position="97"/>
    </location>
</feature>
<protein>
    <submittedName>
        <fullName evidence="3">Uncharacterized protein</fullName>
    </submittedName>
</protein>
<evidence type="ECO:0000256" key="2">
    <source>
        <dbReference type="SAM" id="Phobius"/>
    </source>
</evidence>
<comment type="caution">
    <text evidence="3">The sequence shown here is derived from an EMBL/GenBank/DDBJ whole genome shotgun (WGS) entry which is preliminary data.</text>
</comment>
<keyword evidence="2" id="KW-1133">Transmembrane helix</keyword>
<dbReference type="Proteomes" id="UP001500457">
    <property type="component" value="Unassembled WGS sequence"/>
</dbReference>
<dbReference type="RefSeq" id="WP_274231126.1">
    <property type="nucleotide sequence ID" value="NZ_BAABHQ010000001.1"/>
</dbReference>
<evidence type="ECO:0000313" key="4">
    <source>
        <dbReference type="Proteomes" id="UP001500457"/>
    </source>
</evidence>
<keyword evidence="2" id="KW-0472">Membrane</keyword>
<keyword evidence="4" id="KW-1185">Reference proteome</keyword>
<reference evidence="4" key="1">
    <citation type="journal article" date="2019" name="Int. J. Syst. Evol. Microbiol.">
        <title>The Global Catalogue of Microorganisms (GCM) 10K type strain sequencing project: providing services to taxonomists for standard genome sequencing and annotation.</title>
        <authorList>
            <consortium name="The Broad Institute Genomics Platform"/>
            <consortium name="The Broad Institute Genome Sequencing Center for Infectious Disease"/>
            <person name="Wu L."/>
            <person name="Ma J."/>
        </authorList>
    </citation>
    <scope>NUCLEOTIDE SEQUENCE [LARGE SCALE GENOMIC DNA]</scope>
    <source>
        <strain evidence="4">JCM 17983</strain>
    </source>
</reference>
<feature type="region of interest" description="Disordered" evidence="1">
    <location>
        <begin position="192"/>
        <end position="361"/>
    </location>
</feature>
<proteinExistence type="predicted"/>
<name>A0ABP9DTU6_9PSEU</name>
<gene>
    <name evidence="3" type="ORF">GCM10023203_03240</name>
</gene>
<feature type="transmembrane region" description="Helical" evidence="2">
    <location>
        <begin position="109"/>
        <end position="127"/>
    </location>
</feature>
<keyword evidence="2" id="KW-0812">Transmembrane</keyword>
<accession>A0ABP9DTU6</accession>
<evidence type="ECO:0000313" key="3">
    <source>
        <dbReference type="EMBL" id="GAA4859631.1"/>
    </source>
</evidence>